<dbReference type="Proteomes" id="UP000004633">
    <property type="component" value="Unassembled WGS sequence"/>
</dbReference>
<dbReference type="RefSeq" id="WP_009349817.1">
    <property type="nucleotide sequence ID" value="NZ_GL638136.1"/>
</dbReference>
<proteinExistence type="predicted"/>
<dbReference type="Pfam" id="PF00149">
    <property type="entry name" value="Metallophos"/>
    <property type="match status" value="1"/>
</dbReference>
<name>E7N2E1_9FIRM</name>
<keyword evidence="3" id="KW-1185">Reference proteome</keyword>
<dbReference type="HOGENOM" id="CLU_023125_4_2_9"/>
<evidence type="ECO:0000313" key="2">
    <source>
        <dbReference type="EMBL" id="EFW29704.1"/>
    </source>
</evidence>
<dbReference type="GO" id="GO:0016791">
    <property type="term" value="F:phosphatase activity"/>
    <property type="evidence" value="ECO:0007669"/>
    <property type="project" value="TreeGrafter"/>
</dbReference>
<evidence type="ECO:0000313" key="3">
    <source>
        <dbReference type="Proteomes" id="UP000004633"/>
    </source>
</evidence>
<dbReference type="EMBL" id="AECV01000017">
    <property type="protein sequence ID" value="EFW29704.1"/>
    <property type="molecule type" value="Genomic_DNA"/>
</dbReference>
<dbReference type="STRING" id="749551.HMPREF9555_01157"/>
<sequence length="248" mass="28492">MDFQRILAVGDIHGDIQRLRELWKKVDFDDTRDLLVFLGDYIDRGPKPLDVLTFVQRVTERYENVYALLGNHEAMMLHYLTQNGRDGFDPTDIWLSNGGGTTYHQLRTMREEPAEQLIQFVKSLPLYFRTFYEEQRILFVHAGINPAQKKQTARDLLWIRDSFYENYRGKELVVVGHTPTQSMPRGGNTPLFLPNNIIACDTGSFLPGGRISCVDVRRYLNLCARGEAPSAEELASSYVQSSMLRAVR</sequence>
<dbReference type="InterPro" id="IPR004843">
    <property type="entry name" value="Calcineurin-like_PHP"/>
</dbReference>
<protein>
    <submittedName>
        <fullName evidence="2">Ser/Thr phosphatase family protein</fullName>
    </submittedName>
</protein>
<dbReference type="InterPro" id="IPR050126">
    <property type="entry name" value="Ap4A_hydrolase"/>
</dbReference>
<dbReference type="InterPro" id="IPR006186">
    <property type="entry name" value="Ser/Thr-sp_prot-phosphatase"/>
</dbReference>
<dbReference type="Gene3D" id="3.60.21.10">
    <property type="match status" value="1"/>
</dbReference>
<dbReference type="PRINTS" id="PR00114">
    <property type="entry name" value="STPHPHTASE"/>
</dbReference>
<gene>
    <name evidence="2" type="ORF">HMPREF9555_01157</name>
</gene>
<organism evidence="2 3">
    <name type="scientific">Selenomonas artemidis F0399</name>
    <dbReference type="NCBI Taxonomy" id="749551"/>
    <lineage>
        <taxon>Bacteria</taxon>
        <taxon>Bacillati</taxon>
        <taxon>Bacillota</taxon>
        <taxon>Negativicutes</taxon>
        <taxon>Selenomonadales</taxon>
        <taxon>Selenomonadaceae</taxon>
        <taxon>Selenomonas</taxon>
    </lineage>
</organism>
<reference evidence="2 3" key="1">
    <citation type="submission" date="2010-08" db="EMBL/GenBank/DDBJ databases">
        <authorList>
            <person name="Weinstock G."/>
            <person name="Sodergren E."/>
            <person name="Clifton S."/>
            <person name="Fulton L."/>
            <person name="Fulton B."/>
            <person name="Courtney L."/>
            <person name="Fronick C."/>
            <person name="Harrison M."/>
            <person name="Strong C."/>
            <person name="Farmer C."/>
            <person name="Delahaunty K."/>
            <person name="Markovic C."/>
            <person name="Hall O."/>
            <person name="Minx P."/>
            <person name="Tomlinson C."/>
            <person name="Mitreva M."/>
            <person name="Hou S."/>
            <person name="Chen J."/>
            <person name="Wollam A."/>
            <person name="Pepin K.H."/>
            <person name="Johnson M."/>
            <person name="Bhonagiri V."/>
            <person name="Zhang X."/>
            <person name="Suruliraj S."/>
            <person name="Warren W."/>
            <person name="Chinwalla A."/>
            <person name="Mardis E.R."/>
            <person name="Wilson R.K."/>
        </authorList>
    </citation>
    <scope>NUCLEOTIDE SEQUENCE [LARGE SCALE GENOMIC DNA]</scope>
    <source>
        <strain evidence="2 3">F0399</strain>
    </source>
</reference>
<feature type="domain" description="Calcineurin-like phosphoesterase" evidence="1">
    <location>
        <begin position="5"/>
        <end position="185"/>
    </location>
</feature>
<comment type="caution">
    <text evidence="2">The sequence shown here is derived from an EMBL/GenBank/DDBJ whole genome shotgun (WGS) entry which is preliminary data.</text>
</comment>
<dbReference type="GO" id="GO:0008803">
    <property type="term" value="F:bis(5'-nucleosyl)-tetraphosphatase (symmetrical) activity"/>
    <property type="evidence" value="ECO:0007669"/>
    <property type="project" value="TreeGrafter"/>
</dbReference>
<accession>E7N2E1</accession>
<dbReference type="GO" id="GO:0005737">
    <property type="term" value="C:cytoplasm"/>
    <property type="evidence" value="ECO:0007669"/>
    <property type="project" value="TreeGrafter"/>
</dbReference>
<dbReference type="InterPro" id="IPR029052">
    <property type="entry name" value="Metallo-depent_PP-like"/>
</dbReference>
<dbReference type="PANTHER" id="PTHR42850">
    <property type="entry name" value="METALLOPHOSPHOESTERASE"/>
    <property type="match status" value="1"/>
</dbReference>
<dbReference type="SUPFAM" id="SSF56300">
    <property type="entry name" value="Metallo-dependent phosphatases"/>
    <property type="match status" value="1"/>
</dbReference>
<dbReference type="PANTHER" id="PTHR42850:SF4">
    <property type="entry name" value="ZINC-DEPENDENT ENDOPOLYPHOSPHATASE"/>
    <property type="match status" value="1"/>
</dbReference>
<dbReference type="AlphaFoldDB" id="E7N2E1"/>
<evidence type="ECO:0000259" key="1">
    <source>
        <dbReference type="Pfam" id="PF00149"/>
    </source>
</evidence>
<dbReference type="CDD" id="cd00144">
    <property type="entry name" value="MPP_PPP_family"/>
    <property type="match status" value="1"/>
</dbReference>
<dbReference type="GO" id="GO:0110154">
    <property type="term" value="P:RNA decapping"/>
    <property type="evidence" value="ECO:0007669"/>
    <property type="project" value="TreeGrafter"/>
</dbReference>